<dbReference type="OrthoDB" id="371687at2157"/>
<protein>
    <submittedName>
        <fullName evidence="2">ArsR family transcriptional regulator</fullName>
    </submittedName>
</protein>
<accession>A0A4E0Q5F9</accession>
<dbReference type="SUPFAM" id="SSF111126">
    <property type="entry name" value="Ligand-binding domain in the NO signalling and Golgi transport"/>
    <property type="match status" value="1"/>
</dbReference>
<evidence type="ECO:0000313" key="3">
    <source>
        <dbReference type="Proteomes" id="UP000297295"/>
    </source>
</evidence>
<dbReference type="CDD" id="cd00090">
    <property type="entry name" value="HTH_ARSR"/>
    <property type="match status" value="1"/>
</dbReference>
<dbReference type="PANTHER" id="PTHR35090:SF2">
    <property type="entry name" value="ARSR FAMILY TRANSCRIPTIONAL REGULATOR"/>
    <property type="match status" value="1"/>
</dbReference>
<name>A0A4E0Q5F9_9EURY</name>
<dbReference type="InterPro" id="IPR036390">
    <property type="entry name" value="WH_DNA-bd_sf"/>
</dbReference>
<proteinExistence type="predicted"/>
<reference evidence="2 3" key="1">
    <citation type="submission" date="2017-11" db="EMBL/GenBank/DDBJ databases">
        <title>Isolation and Characterization of Methanogenic Archaea from Saline Meromictic Lake at Siberia.</title>
        <authorList>
            <person name="Shen Y."/>
            <person name="Huang H.-H."/>
            <person name="Lai M.-C."/>
            <person name="Chen S.-C."/>
        </authorList>
    </citation>
    <scope>NUCLEOTIDE SEQUENCE [LARGE SCALE GENOMIC DNA]</scope>
    <source>
        <strain evidence="2 3">SY-01</strain>
    </source>
</reference>
<dbReference type="GO" id="GO:0003700">
    <property type="term" value="F:DNA-binding transcription factor activity"/>
    <property type="evidence" value="ECO:0007669"/>
    <property type="project" value="InterPro"/>
</dbReference>
<dbReference type="SMART" id="SM00418">
    <property type="entry name" value="HTH_ARSR"/>
    <property type="match status" value="1"/>
</dbReference>
<dbReference type="RefSeq" id="WP_135389617.1">
    <property type="nucleotide sequence ID" value="NZ_PGGK01000006.1"/>
</dbReference>
<dbReference type="InterPro" id="IPR001845">
    <property type="entry name" value="HTH_ArsR_DNA-bd_dom"/>
</dbReference>
<comment type="caution">
    <text evidence="2">The sequence shown here is derived from an EMBL/GenBank/DDBJ whole genome shotgun (WGS) entry which is preliminary data.</text>
</comment>
<dbReference type="InterPro" id="IPR036388">
    <property type="entry name" value="WH-like_DNA-bd_sf"/>
</dbReference>
<dbReference type="Pfam" id="PF01022">
    <property type="entry name" value="HTH_5"/>
    <property type="match status" value="1"/>
</dbReference>
<organism evidence="2 3">
    <name type="scientific">Methanolobus halotolerans</name>
    <dbReference type="NCBI Taxonomy" id="2052935"/>
    <lineage>
        <taxon>Archaea</taxon>
        <taxon>Methanobacteriati</taxon>
        <taxon>Methanobacteriota</taxon>
        <taxon>Stenosarchaea group</taxon>
        <taxon>Methanomicrobia</taxon>
        <taxon>Methanosarcinales</taxon>
        <taxon>Methanosarcinaceae</taxon>
        <taxon>Methanolobus</taxon>
    </lineage>
</organism>
<keyword evidence="3" id="KW-1185">Reference proteome</keyword>
<dbReference type="SUPFAM" id="SSF46785">
    <property type="entry name" value="Winged helix' DNA-binding domain"/>
    <property type="match status" value="1"/>
</dbReference>
<dbReference type="AlphaFoldDB" id="A0A4E0Q5F9"/>
<dbReference type="EMBL" id="PGGK01000006">
    <property type="protein sequence ID" value="TGC09121.1"/>
    <property type="molecule type" value="Genomic_DNA"/>
</dbReference>
<gene>
    <name evidence="2" type="ORF">CUN85_07050</name>
</gene>
<dbReference type="Proteomes" id="UP000297295">
    <property type="component" value="Unassembled WGS sequence"/>
</dbReference>
<dbReference type="Gene3D" id="1.10.10.10">
    <property type="entry name" value="Winged helix-like DNA-binding domain superfamily/Winged helix DNA-binding domain"/>
    <property type="match status" value="1"/>
</dbReference>
<dbReference type="InterPro" id="IPR011991">
    <property type="entry name" value="ArsR-like_HTH"/>
</dbReference>
<evidence type="ECO:0000259" key="1">
    <source>
        <dbReference type="SMART" id="SM00418"/>
    </source>
</evidence>
<sequence length="250" mass="28069">MNNGDSTAIFSTEAGFIALNGSVKIQILELLKNGSKSFDEIVNHTGKAKATISVHLKDLRSCSLLEEHVDPDDRRKKIYSLRCQYVACSQEPGLEHYTDMLKIISSTDFERFGSLVCVFHAVQYGFLANGINCDPIMRNIGRDVGKSFAHSLISTEPDDLFAEMEVFWEKNDIGKFSVLSKDPLKLEVHDFFACKSLPIKTKVLCTFVKGVFEGVFIDKFAIDCTMENISVCNNNCEPCILVMKEFKKLL</sequence>
<feature type="domain" description="HTH arsR-type" evidence="1">
    <location>
        <begin position="14"/>
        <end position="88"/>
    </location>
</feature>
<dbReference type="InterPro" id="IPR024096">
    <property type="entry name" value="NO_sig/Golgi_transp_ligand-bd"/>
</dbReference>
<dbReference type="PANTHER" id="PTHR35090">
    <property type="entry name" value="DNA-DIRECTED RNA POLYMERASE SUBUNIT I"/>
    <property type="match status" value="1"/>
</dbReference>
<dbReference type="Gene3D" id="3.30.1380.20">
    <property type="entry name" value="Trafficking protein particle complex subunit 3"/>
    <property type="match status" value="1"/>
</dbReference>
<evidence type="ECO:0000313" key="2">
    <source>
        <dbReference type="EMBL" id="TGC09121.1"/>
    </source>
</evidence>